<sequence>MDPIARKLIDAQGRQMHVCVWTHPTQAQAREAIVLLHDSLGAVELWRDFPALLCERSGRTAVVYDRPGFGKSELNPARLGRDFIRDEASASLLPLLDNLDIEKAILFGHSVGGGMAISAAAQFPDRIAAVITESAQAFVEDRTLEGIRAAKKNFEDPAQLARLAKYHGNDLKKAQWVLDAWTETWLSPEFADWSLKEDLRKLQCPVLAMHGDQDEFGSELHPKMIAGLPSAFEGQGEYVMFEGCGHVPHREKPELVLEAVAKFLDKHFPER</sequence>
<evidence type="ECO:0000313" key="3">
    <source>
        <dbReference type="EMBL" id="NUU02945.1"/>
    </source>
</evidence>
<dbReference type="EMBL" id="JABFMT010000015">
    <property type="protein sequence ID" value="NUU02945.1"/>
    <property type="molecule type" value="Genomic_DNA"/>
</dbReference>
<organism evidence="3 4">
    <name type="scientific">Herbaspirillum robiniae</name>
    <dbReference type="NCBI Taxonomy" id="2014887"/>
    <lineage>
        <taxon>Bacteria</taxon>
        <taxon>Pseudomonadati</taxon>
        <taxon>Pseudomonadota</taxon>
        <taxon>Betaproteobacteria</taxon>
        <taxon>Burkholderiales</taxon>
        <taxon>Oxalobacteraceae</taxon>
        <taxon>Herbaspirillum</taxon>
    </lineage>
</organism>
<dbReference type="Proteomes" id="UP000536746">
    <property type="component" value="Unassembled WGS sequence"/>
</dbReference>
<protein>
    <submittedName>
        <fullName evidence="3">Alpha/beta hydrolase</fullName>
    </submittedName>
</protein>
<feature type="domain" description="AB hydrolase-1" evidence="2">
    <location>
        <begin position="33"/>
        <end position="259"/>
    </location>
</feature>
<dbReference type="InterPro" id="IPR029058">
    <property type="entry name" value="AB_hydrolase_fold"/>
</dbReference>
<evidence type="ECO:0000259" key="2">
    <source>
        <dbReference type="Pfam" id="PF12697"/>
    </source>
</evidence>
<dbReference type="Pfam" id="PF12697">
    <property type="entry name" value="Abhydrolase_6"/>
    <property type="match status" value="1"/>
</dbReference>
<comment type="caution">
    <text evidence="3">The sequence shown here is derived from an EMBL/GenBank/DDBJ whole genome shotgun (WGS) entry which is preliminary data.</text>
</comment>
<dbReference type="PANTHER" id="PTHR43798">
    <property type="entry name" value="MONOACYLGLYCEROL LIPASE"/>
    <property type="match status" value="1"/>
</dbReference>
<reference evidence="3 4" key="1">
    <citation type="journal article" date="2020" name="Front. Plant Sci.">
        <title>Isolation of Rhizosphere Bacteria That Improve Quality and Water Stress Tolerance in Greenhouse Ornamentals.</title>
        <authorList>
            <person name="Nordstedt N.P."/>
            <person name="Jones M.L."/>
        </authorList>
    </citation>
    <scope>NUCLEOTIDE SEQUENCE [LARGE SCALE GENOMIC DNA]</scope>
    <source>
        <strain evidence="3 4">C6C2</strain>
    </source>
</reference>
<gene>
    <name evidence="3" type="ORF">HNO84_15175</name>
</gene>
<evidence type="ECO:0000256" key="1">
    <source>
        <dbReference type="ARBA" id="ARBA00022801"/>
    </source>
</evidence>
<dbReference type="PANTHER" id="PTHR43798:SF31">
    <property type="entry name" value="AB HYDROLASE SUPERFAMILY PROTEIN YCLE"/>
    <property type="match status" value="1"/>
</dbReference>
<name>A0ABX2LWT3_9BURK</name>
<dbReference type="InterPro" id="IPR050266">
    <property type="entry name" value="AB_hydrolase_sf"/>
</dbReference>
<dbReference type="PRINTS" id="PR00111">
    <property type="entry name" value="ABHYDROLASE"/>
</dbReference>
<dbReference type="SUPFAM" id="SSF53474">
    <property type="entry name" value="alpha/beta-Hydrolases"/>
    <property type="match status" value="1"/>
</dbReference>
<accession>A0ABX2LWT3</accession>
<evidence type="ECO:0000313" key="4">
    <source>
        <dbReference type="Proteomes" id="UP000536746"/>
    </source>
</evidence>
<dbReference type="Gene3D" id="3.40.50.1820">
    <property type="entry name" value="alpha/beta hydrolase"/>
    <property type="match status" value="1"/>
</dbReference>
<keyword evidence="1 3" id="KW-0378">Hydrolase</keyword>
<dbReference type="RefSeq" id="WP_122984446.1">
    <property type="nucleotide sequence ID" value="NZ_CP018845.1"/>
</dbReference>
<dbReference type="InterPro" id="IPR000073">
    <property type="entry name" value="AB_hydrolase_1"/>
</dbReference>
<dbReference type="GO" id="GO:0016787">
    <property type="term" value="F:hydrolase activity"/>
    <property type="evidence" value="ECO:0007669"/>
    <property type="project" value="UniProtKB-KW"/>
</dbReference>
<keyword evidence="4" id="KW-1185">Reference proteome</keyword>
<proteinExistence type="predicted"/>